<evidence type="ECO:0000256" key="1">
    <source>
        <dbReference type="SAM" id="MobiDB-lite"/>
    </source>
</evidence>
<feature type="region of interest" description="Disordered" evidence="1">
    <location>
        <begin position="91"/>
        <end position="114"/>
    </location>
</feature>
<proteinExistence type="predicted"/>
<dbReference type="EMBL" id="HG718917">
    <property type="protein sequence ID" value="CDJ56385.1"/>
    <property type="molecule type" value="Genomic_DNA"/>
</dbReference>
<evidence type="ECO:0000313" key="2">
    <source>
        <dbReference type="EMBL" id="CDJ56385.1"/>
    </source>
</evidence>
<dbReference type="VEuPathDB" id="ToxoDB:EMWEY_00053140"/>
<keyword evidence="3" id="KW-1185">Reference proteome</keyword>
<name>U6M3W1_EIMMA</name>
<accession>U6M3W1</accession>
<sequence length="363" mass="40435">MRLPRGGSSFMETYGGTLQENLIDGHKLCCELFPDPEQYHPNFLETTRAENAQPPGGMGGRVVTQPGQLVRYTLSKDDTNMFGLVQAVSAAAETPEGNSNRKQEETPNNDNKIPSRDALVTFYFRSPQALAEQTQSKSVDRQRLTVILSLQTLVHPKNIPPSGYRCWQRVFRPDGWIGLQPVEISSVSVETANPDQSDGAGALYKGHAVIHPLLGPDLDSPPNEGAPEESVGLDELFMDAVGESDKQPSRDCDDSISQKIAGEFADIRLLNQLSITYLGRWLKFHISILEPDQQFSKNVLLQMMRAVRHVVDKADWEPLVADLLQANIKRQIFNGDLSSGLSFLTHNTRFLEELDQALDDYCR</sequence>
<dbReference type="OrthoDB" id="354395at2759"/>
<organism evidence="2 3">
    <name type="scientific">Eimeria maxima</name>
    <name type="common">Coccidian parasite</name>
    <dbReference type="NCBI Taxonomy" id="5804"/>
    <lineage>
        <taxon>Eukaryota</taxon>
        <taxon>Sar</taxon>
        <taxon>Alveolata</taxon>
        <taxon>Apicomplexa</taxon>
        <taxon>Conoidasida</taxon>
        <taxon>Coccidia</taxon>
        <taxon>Eucoccidiorida</taxon>
        <taxon>Eimeriorina</taxon>
        <taxon>Eimeriidae</taxon>
        <taxon>Eimeria</taxon>
    </lineage>
</organism>
<dbReference type="RefSeq" id="XP_013333036.1">
    <property type="nucleotide sequence ID" value="XM_013477582.1"/>
</dbReference>
<reference evidence="2" key="1">
    <citation type="submission" date="2013-10" db="EMBL/GenBank/DDBJ databases">
        <title>Genomic analysis of the causative agents of coccidiosis in chickens.</title>
        <authorList>
            <person name="Reid A.J."/>
            <person name="Blake D."/>
            <person name="Billington K."/>
            <person name="Browne H."/>
            <person name="Dunn M."/>
            <person name="Hung S."/>
            <person name="Kawahara F."/>
            <person name="Miranda-Saavedra D."/>
            <person name="Mourier T."/>
            <person name="Nagra H."/>
            <person name="Otto T.D."/>
            <person name="Rawlings N."/>
            <person name="Sanchez A."/>
            <person name="Sanders M."/>
            <person name="Subramaniam C."/>
            <person name="Tay Y."/>
            <person name="Dear P."/>
            <person name="Doerig C."/>
            <person name="Gruber A."/>
            <person name="Parkinson J."/>
            <person name="Shirley M."/>
            <person name="Wan K.L."/>
            <person name="Berriman M."/>
            <person name="Tomley F."/>
            <person name="Pain A."/>
        </authorList>
    </citation>
    <scope>NUCLEOTIDE SEQUENCE [LARGE SCALE GENOMIC DNA]</scope>
    <source>
        <strain evidence="2">Weybridge</strain>
    </source>
</reference>
<gene>
    <name evidence="2" type="ORF">EMWEY_00053140</name>
</gene>
<protein>
    <submittedName>
        <fullName evidence="2">Uncharacterized protein</fullName>
    </submittedName>
</protein>
<evidence type="ECO:0000313" key="3">
    <source>
        <dbReference type="Proteomes" id="UP000030763"/>
    </source>
</evidence>
<dbReference type="AlphaFoldDB" id="U6M3W1"/>
<dbReference type="Proteomes" id="UP000030763">
    <property type="component" value="Unassembled WGS sequence"/>
</dbReference>
<dbReference type="GeneID" id="25339300"/>
<reference evidence="2" key="2">
    <citation type="submission" date="2013-10" db="EMBL/GenBank/DDBJ databases">
        <authorList>
            <person name="Aslett M."/>
        </authorList>
    </citation>
    <scope>NUCLEOTIDE SEQUENCE [LARGE SCALE GENOMIC DNA]</scope>
    <source>
        <strain evidence="2">Weybridge</strain>
    </source>
</reference>